<dbReference type="EMBL" id="BSFF01000009">
    <property type="protein sequence ID" value="GLK57289.1"/>
    <property type="molecule type" value="Genomic_DNA"/>
</dbReference>
<reference evidence="1" key="1">
    <citation type="journal article" date="2014" name="Int. J. Syst. Evol. Microbiol.">
        <title>Complete genome sequence of Corynebacterium casei LMG S-19264T (=DSM 44701T), isolated from a smear-ripened cheese.</title>
        <authorList>
            <consortium name="US DOE Joint Genome Institute (JGI-PGF)"/>
            <person name="Walter F."/>
            <person name="Albersmeier A."/>
            <person name="Kalinowski J."/>
            <person name="Ruckert C."/>
        </authorList>
    </citation>
    <scope>NUCLEOTIDE SEQUENCE</scope>
    <source>
        <strain evidence="1">VKM B-1606</strain>
    </source>
</reference>
<sequence>MGFRRFNRLRTALVTCFLKRRSTVSEHKTGDAPDSELLPGGPVRGADLKIGDRTDRGATIVNIIYDITLERRLVVCKSDHNYYYTYDEKFSDCIFEDLHFRYWYSPHGPSASLYASADLAEKDARREIPWLLELPSE</sequence>
<gene>
    <name evidence="1" type="ORF">GCM10008170_33090</name>
</gene>
<reference evidence="1" key="2">
    <citation type="submission" date="2023-01" db="EMBL/GenBank/DDBJ databases">
        <authorList>
            <person name="Sun Q."/>
            <person name="Evtushenko L."/>
        </authorList>
    </citation>
    <scope>NUCLEOTIDE SEQUENCE</scope>
    <source>
        <strain evidence="1">VKM B-1606</strain>
    </source>
</reference>
<protein>
    <submittedName>
        <fullName evidence="1">Uncharacterized protein</fullName>
    </submittedName>
</protein>
<dbReference type="Proteomes" id="UP001143400">
    <property type="component" value="Unassembled WGS sequence"/>
</dbReference>
<dbReference type="AlphaFoldDB" id="A0A9W6IXB4"/>
<comment type="caution">
    <text evidence="1">The sequence shown here is derived from an EMBL/GenBank/DDBJ whole genome shotgun (WGS) entry which is preliminary data.</text>
</comment>
<evidence type="ECO:0000313" key="1">
    <source>
        <dbReference type="EMBL" id="GLK57289.1"/>
    </source>
</evidence>
<accession>A0A9W6IXB4</accession>
<name>A0A9W6IXB4_9HYPH</name>
<organism evidence="1 2">
    <name type="scientific">Methylopila capsulata</name>
    <dbReference type="NCBI Taxonomy" id="61654"/>
    <lineage>
        <taxon>Bacteria</taxon>
        <taxon>Pseudomonadati</taxon>
        <taxon>Pseudomonadota</taxon>
        <taxon>Alphaproteobacteria</taxon>
        <taxon>Hyphomicrobiales</taxon>
        <taxon>Methylopilaceae</taxon>
        <taxon>Methylopila</taxon>
    </lineage>
</organism>
<proteinExistence type="predicted"/>
<evidence type="ECO:0000313" key="2">
    <source>
        <dbReference type="Proteomes" id="UP001143400"/>
    </source>
</evidence>